<dbReference type="EMBL" id="CDMC01000015">
    <property type="protein sequence ID" value="CEL09668.1"/>
    <property type="molecule type" value="Genomic_DNA"/>
</dbReference>
<protein>
    <recommendedName>
        <fullName evidence="3">Peptidase S9 prolyl oligopeptidase catalytic domain-containing protein</fullName>
    </recommendedName>
</protein>
<keyword evidence="1" id="KW-0378">Hydrolase</keyword>
<evidence type="ECO:0000313" key="5">
    <source>
        <dbReference type="Proteomes" id="UP000054771"/>
    </source>
</evidence>
<evidence type="ECO:0000256" key="2">
    <source>
        <dbReference type="SAM" id="SignalP"/>
    </source>
</evidence>
<dbReference type="GO" id="GO:0006508">
    <property type="term" value="P:proteolysis"/>
    <property type="evidence" value="ECO:0007669"/>
    <property type="project" value="InterPro"/>
</dbReference>
<proteinExistence type="predicted"/>
<dbReference type="PANTHER" id="PTHR48081:SF6">
    <property type="entry name" value="PEPTIDASE S9 PROLYL OLIGOPEPTIDASE CATALYTIC DOMAIN-CONTAINING PROTEIN"/>
    <property type="match status" value="1"/>
</dbReference>
<gene>
    <name evidence="4" type="ORF">ASPCAL12801</name>
</gene>
<dbReference type="SUPFAM" id="SSF53474">
    <property type="entry name" value="alpha/beta-Hydrolases"/>
    <property type="match status" value="1"/>
</dbReference>
<dbReference type="InterPro" id="IPR050300">
    <property type="entry name" value="GDXG_lipolytic_enzyme"/>
</dbReference>
<dbReference type="Gene3D" id="3.40.50.1820">
    <property type="entry name" value="alpha/beta hydrolase"/>
    <property type="match status" value="1"/>
</dbReference>
<dbReference type="OMA" id="AWPGLFE"/>
<feature type="domain" description="Peptidase S9 prolyl oligopeptidase catalytic" evidence="3">
    <location>
        <begin position="99"/>
        <end position="236"/>
    </location>
</feature>
<accession>A0A0U5H6L2</accession>
<dbReference type="GO" id="GO:0008236">
    <property type="term" value="F:serine-type peptidase activity"/>
    <property type="evidence" value="ECO:0007669"/>
    <property type="project" value="InterPro"/>
</dbReference>
<reference evidence="5" key="1">
    <citation type="journal article" date="2016" name="Genome Announc.">
        <title>Draft genome sequences of fungus Aspergillus calidoustus.</title>
        <authorList>
            <person name="Horn F."/>
            <person name="Linde J."/>
            <person name="Mattern D.J."/>
            <person name="Walther G."/>
            <person name="Guthke R."/>
            <person name="Scherlach K."/>
            <person name="Martin K."/>
            <person name="Brakhage A.A."/>
            <person name="Petzke L."/>
            <person name="Valiante V."/>
        </authorList>
    </citation>
    <scope>NUCLEOTIDE SEQUENCE [LARGE SCALE GENOMIC DNA]</scope>
    <source>
        <strain evidence="5">SF006504</strain>
    </source>
</reference>
<organism evidence="4 5">
    <name type="scientific">Aspergillus calidoustus</name>
    <dbReference type="NCBI Taxonomy" id="454130"/>
    <lineage>
        <taxon>Eukaryota</taxon>
        <taxon>Fungi</taxon>
        <taxon>Dikarya</taxon>
        <taxon>Ascomycota</taxon>
        <taxon>Pezizomycotina</taxon>
        <taxon>Eurotiomycetes</taxon>
        <taxon>Eurotiomycetidae</taxon>
        <taxon>Eurotiales</taxon>
        <taxon>Aspergillaceae</taxon>
        <taxon>Aspergillus</taxon>
        <taxon>Aspergillus subgen. Nidulantes</taxon>
    </lineage>
</organism>
<evidence type="ECO:0000259" key="3">
    <source>
        <dbReference type="Pfam" id="PF00326"/>
    </source>
</evidence>
<keyword evidence="2" id="KW-0732">Signal</keyword>
<dbReference type="OrthoDB" id="6499973at2759"/>
<dbReference type="PANTHER" id="PTHR48081">
    <property type="entry name" value="AB HYDROLASE SUPERFAMILY PROTEIN C4A8.06C"/>
    <property type="match status" value="1"/>
</dbReference>
<dbReference type="STRING" id="454130.A0A0U5H6L2"/>
<dbReference type="InterPro" id="IPR001375">
    <property type="entry name" value="Peptidase_S9_cat"/>
</dbReference>
<feature type="signal peptide" evidence="2">
    <location>
        <begin position="1"/>
        <end position="16"/>
    </location>
</feature>
<sequence>MRLLAIAASLFTMAAAGRPCRNITLDESKLAFYSAPENNGLGVAVLVLPGGGYSHVSLEREGSNSTTYLNARGYDAWVLNYSVAESSPTPLYPVPQNEALCAVHHIRTQTQIPVEKLGIWGYSAGGHLAAVTLTNPEAALDFGILAYPVISMDSAITHEGSRTNLLGENPSRKLVKEMSAENRVTSSTPPTLVFHSANDATVPVENSLRFISAMTEKSRPYQALIIPDAPHGIGLAFNDPQRNWEGELDRFLTYSI</sequence>
<dbReference type="Pfam" id="PF00326">
    <property type="entry name" value="Peptidase_S9"/>
    <property type="match status" value="1"/>
</dbReference>
<dbReference type="AlphaFoldDB" id="A0A0U5H6L2"/>
<feature type="chain" id="PRO_5006858369" description="Peptidase S9 prolyl oligopeptidase catalytic domain-containing protein" evidence="2">
    <location>
        <begin position="17"/>
        <end position="256"/>
    </location>
</feature>
<dbReference type="InterPro" id="IPR029058">
    <property type="entry name" value="AB_hydrolase_fold"/>
</dbReference>
<name>A0A0U5H6L2_ASPCI</name>
<evidence type="ECO:0000256" key="1">
    <source>
        <dbReference type="ARBA" id="ARBA00022801"/>
    </source>
</evidence>
<dbReference type="Proteomes" id="UP000054771">
    <property type="component" value="Unassembled WGS sequence"/>
</dbReference>
<keyword evidence="5" id="KW-1185">Reference proteome</keyword>
<evidence type="ECO:0000313" key="4">
    <source>
        <dbReference type="EMBL" id="CEL09668.1"/>
    </source>
</evidence>